<evidence type="ECO:0000313" key="3">
    <source>
        <dbReference type="Proteomes" id="UP001341281"/>
    </source>
</evidence>
<dbReference type="GO" id="GO:0004165">
    <property type="term" value="F:delta(3)-delta(2)-enoyl-CoA isomerase activity"/>
    <property type="evidence" value="ECO:0007669"/>
    <property type="project" value="TreeGrafter"/>
</dbReference>
<name>A0AAQ3UGD0_PASNO</name>
<dbReference type="Pfam" id="PF00378">
    <property type="entry name" value="ECH_1"/>
    <property type="match status" value="1"/>
</dbReference>
<reference evidence="2 3" key="1">
    <citation type="submission" date="2024-02" db="EMBL/GenBank/DDBJ databases">
        <title>High-quality chromosome-scale genome assembly of Pensacola bahiagrass (Paspalum notatum Flugge var. saurae).</title>
        <authorList>
            <person name="Vega J.M."/>
            <person name="Podio M."/>
            <person name="Orjuela J."/>
            <person name="Siena L.A."/>
            <person name="Pessino S.C."/>
            <person name="Combes M.C."/>
            <person name="Mariac C."/>
            <person name="Albertini E."/>
            <person name="Pupilli F."/>
            <person name="Ortiz J.P.A."/>
            <person name="Leblanc O."/>
        </authorList>
    </citation>
    <scope>NUCLEOTIDE SEQUENCE [LARGE SCALE GENOMIC DNA]</scope>
    <source>
        <strain evidence="2">R1</strain>
        <tissue evidence="2">Leaf</tissue>
    </source>
</reference>
<gene>
    <name evidence="2" type="ORF">U9M48_037624</name>
</gene>
<dbReference type="InterPro" id="IPR029045">
    <property type="entry name" value="ClpP/crotonase-like_dom_sf"/>
</dbReference>
<dbReference type="InterPro" id="IPR001753">
    <property type="entry name" value="Enoyl-CoA_hydra/iso"/>
</dbReference>
<dbReference type="GO" id="GO:0006635">
    <property type="term" value="P:fatty acid beta-oxidation"/>
    <property type="evidence" value="ECO:0007669"/>
    <property type="project" value="TreeGrafter"/>
</dbReference>
<keyword evidence="3" id="KW-1185">Reference proteome</keyword>
<sequence>MHAALCDLVADLLALPAPTVAAITGHAAGAGCALALALDSAVMRAARGFLYMSEVDTGIKIVDFIAELL</sequence>
<evidence type="ECO:0000313" key="2">
    <source>
        <dbReference type="EMBL" id="WVZ91456.1"/>
    </source>
</evidence>
<proteinExistence type="predicted"/>
<feature type="chain" id="PRO_5042920001" evidence="1">
    <location>
        <begin position="22"/>
        <end position="69"/>
    </location>
</feature>
<dbReference type="AlphaFoldDB" id="A0AAQ3UGD0"/>
<dbReference type="SUPFAM" id="SSF52096">
    <property type="entry name" value="ClpP/crotonase"/>
    <property type="match status" value="1"/>
</dbReference>
<keyword evidence="1" id="KW-0732">Signal</keyword>
<evidence type="ECO:0000256" key="1">
    <source>
        <dbReference type="SAM" id="SignalP"/>
    </source>
</evidence>
<dbReference type="PANTHER" id="PTHR11941">
    <property type="entry name" value="ENOYL-COA HYDRATASE-RELATED"/>
    <property type="match status" value="1"/>
</dbReference>
<dbReference type="Proteomes" id="UP001341281">
    <property type="component" value="Chromosome 08"/>
</dbReference>
<protein>
    <submittedName>
        <fullName evidence="2">Uncharacterized protein</fullName>
    </submittedName>
</protein>
<feature type="signal peptide" evidence="1">
    <location>
        <begin position="1"/>
        <end position="21"/>
    </location>
</feature>
<dbReference type="GO" id="GO:0005777">
    <property type="term" value="C:peroxisome"/>
    <property type="evidence" value="ECO:0007669"/>
    <property type="project" value="TreeGrafter"/>
</dbReference>
<dbReference type="EMBL" id="CP144752">
    <property type="protein sequence ID" value="WVZ91456.1"/>
    <property type="molecule type" value="Genomic_DNA"/>
</dbReference>
<accession>A0AAQ3UGD0</accession>
<dbReference type="PANTHER" id="PTHR11941:SF147">
    <property type="entry name" value="OS01G0205600 PROTEIN"/>
    <property type="match status" value="1"/>
</dbReference>
<organism evidence="2 3">
    <name type="scientific">Paspalum notatum var. saurae</name>
    <dbReference type="NCBI Taxonomy" id="547442"/>
    <lineage>
        <taxon>Eukaryota</taxon>
        <taxon>Viridiplantae</taxon>
        <taxon>Streptophyta</taxon>
        <taxon>Embryophyta</taxon>
        <taxon>Tracheophyta</taxon>
        <taxon>Spermatophyta</taxon>
        <taxon>Magnoliopsida</taxon>
        <taxon>Liliopsida</taxon>
        <taxon>Poales</taxon>
        <taxon>Poaceae</taxon>
        <taxon>PACMAD clade</taxon>
        <taxon>Panicoideae</taxon>
        <taxon>Andropogonodae</taxon>
        <taxon>Paspaleae</taxon>
        <taxon>Paspalinae</taxon>
        <taxon>Paspalum</taxon>
    </lineage>
</organism>
<dbReference type="Gene3D" id="3.90.226.10">
    <property type="entry name" value="2-enoyl-CoA Hydratase, Chain A, domain 1"/>
    <property type="match status" value="1"/>
</dbReference>